<protein>
    <submittedName>
        <fullName evidence="1">Uncharacterized protein</fullName>
    </submittedName>
</protein>
<organism evidence="1">
    <name type="scientific">Schistosoma curassoni</name>
    <dbReference type="NCBI Taxonomy" id="6186"/>
    <lineage>
        <taxon>Eukaryota</taxon>
        <taxon>Metazoa</taxon>
        <taxon>Spiralia</taxon>
        <taxon>Lophotrochozoa</taxon>
        <taxon>Platyhelminthes</taxon>
        <taxon>Trematoda</taxon>
        <taxon>Digenea</taxon>
        <taxon>Strigeidida</taxon>
        <taxon>Schistosomatoidea</taxon>
        <taxon>Schistosomatidae</taxon>
        <taxon>Schistosoma</taxon>
    </lineage>
</organism>
<proteinExistence type="predicted"/>
<evidence type="ECO:0000313" key="1">
    <source>
        <dbReference type="WBParaSite" id="SCUD_0001664601-mRNA-1"/>
    </source>
</evidence>
<sequence length="38" mass="4023">MAYMKLILPKSNSPAAESCIIIGGFLNNCLISVTNASH</sequence>
<name>A0A183KNL4_9TREM</name>
<accession>A0A183KNL4</accession>
<dbReference type="AlphaFoldDB" id="A0A183KNL4"/>
<reference evidence="1" key="1">
    <citation type="submission" date="2016-06" db="UniProtKB">
        <authorList>
            <consortium name="WormBaseParasite"/>
        </authorList>
    </citation>
    <scope>IDENTIFICATION</scope>
</reference>
<dbReference type="WBParaSite" id="SCUD_0001664601-mRNA-1">
    <property type="protein sequence ID" value="SCUD_0001664601-mRNA-1"/>
    <property type="gene ID" value="SCUD_0001664601"/>
</dbReference>